<feature type="coiled-coil region" evidence="1">
    <location>
        <begin position="300"/>
        <end position="349"/>
    </location>
</feature>
<dbReference type="STRING" id="716928.GCA_000261485_05214"/>
<accession>A0A249P9Y7</accession>
<protein>
    <submittedName>
        <fullName evidence="2">Uncharacterized protein</fullName>
    </submittedName>
</protein>
<keyword evidence="3" id="KW-1185">Reference proteome</keyword>
<dbReference type="Proteomes" id="UP000217211">
    <property type="component" value="Chromosome"/>
</dbReference>
<gene>
    <name evidence="2" type="ORF">SJ05684_c11060</name>
</gene>
<evidence type="ECO:0000313" key="3">
    <source>
        <dbReference type="Proteomes" id="UP000217211"/>
    </source>
</evidence>
<dbReference type="RefSeq" id="WP_034859483.1">
    <property type="nucleotide sequence ID" value="NZ_AJQT01000122.1"/>
</dbReference>
<evidence type="ECO:0000256" key="1">
    <source>
        <dbReference type="SAM" id="Coils"/>
    </source>
</evidence>
<dbReference type="EMBL" id="CP023067">
    <property type="protein sequence ID" value="ASY62562.1"/>
    <property type="molecule type" value="Genomic_DNA"/>
</dbReference>
<reference evidence="2 3" key="1">
    <citation type="submission" date="2017-08" db="EMBL/GenBank/DDBJ databases">
        <title>Multipartite genome sequences of Sinorhizobium species nodulating soybeans.</title>
        <authorList>
            <person name="Tian C.F."/>
        </authorList>
    </citation>
    <scope>NUCLEOTIDE SEQUENCE [LARGE SCALE GENOMIC DNA]</scope>
    <source>
        <strain evidence="2 3">CCBAU 05684</strain>
    </source>
</reference>
<dbReference type="AlphaFoldDB" id="A0A249P9Y7"/>
<organism evidence="2 3">
    <name type="scientific">Sinorhizobium sojae CCBAU 05684</name>
    <dbReference type="NCBI Taxonomy" id="716928"/>
    <lineage>
        <taxon>Bacteria</taxon>
        <taxon>Pseudomonadati</taxon>
        <taxon>Pseudomonadota</taxon>
        <taxon>Alphaproteobacteria</taxon>
        <taxon>Hyphomicrobiales</taxon>
        <taxon>Rhizobiaceae</taxon>
        <taxon>Sinorhizobium/Ensifer group</taxon>
        <taxon>Sinorhizobium</taxon>
    </lineage>
</organism>
<keyword evidence="1" id="KW-0175">Coiled coil</keyword>
<proteinExistence type="predicted"/>
<sequence>MSASGKTVYRVRKLVAHDVAIIAEVRDGEALGGKVRETRDSRITLGGTDSFWLVGGEKEQKLVPQKEDAPVPAFASGIPSMASRLRASSVFELPKVVNDNAGPGKLEAVSFTTATRLNVGYSPQAGGFEELLSSLSQGTLHIPLEAPVSAIEVRPGQWLRSGFDALPAGRYGLRQQALRSVATASLENRPDTIRLANGLVVFVSQPKWSEPRNTDLRSEEEILQSVERWISRSKAALSLPGDAGSLEPAELLRLLVDRAISEEERADLASIAGRLSKRSELADVLPEILGRDPTFRDRLAGFEESEKARLRAELEEQLRRETEVESARLAALRIEVADAETKLASFSHREALLRSETEKHEEMLRSRIASAAEGIRNESSRETAAIRDEVARLRDDMAHIATAVPAAAEPVAPVPVAAAQTEEPIPAAPPPRFASDEQRQKTLNELAVATGLTHSEVAAIVATATDVVPVLLGPDSAAAAVDIATAFAGDDAAIVFCDPTKISLTDLVNDEHSGFREAIEKAKERPEALFAAAICSITSGPCEYWLPQIIAMRRVGRLPRNLALVASAGVDGLRVPIPDSTLRHLFPLKPSKAPRPGSAKFEGLWPMTNLDQERVREAVEVLAGRELEGSAMQAVARALARTPSWMQLSDAVLVFLRQAKWLAAIAAGHEHEYDEYFIDIEA</sequence>
<evidence type="ECO:0000313" key="2">
    <source>
        <dbReference type="EMBL" id="ASY62562.1"/>
    </source>
</evidence>
<dbReference type="OrthoDB" id="8318863at2"/>
<dbReference type="KEGG" id="esj:SJ05684_c11060"/>
<name>A0A249P9Y7_9HYPH</name>